<name>A0A8J7GWM4_9ACTN</name>
<reference evidence="2" key="1">
    <citation type="submission" date="2020-11" db="EMBL/GenBank/DDBJ databases">
        <title>Sequencing the genomes of 1000 actinobacteria strains.</title>
        <authorList>
            <person name="Klenk H.-P."/>
        </authorList>
    </citation>
    <scope>NUCLEOTIDE SEQUENCE</scope>
    <source>
        <strain evidence="2">DSM 45356</strain>
    </source>
</reference>
<feature type="transmembrane region" description="Helical" evidence="1">
    <location>
        <begin position="59"/>
        <end position="80"/>
    </location>
</feature>
<keyword evidence="1" id="KW-0812">Transmembrane</keyword>
<sequence>METSGQGELRMPGIRVAIGIGLGIGVLLVGGLAFGSWAVAGYPALRRDPEVTAGTLFELLKLVFAVVAGVGGVVALVVAYRKQRVAEAADQRDALASGRDGVRLFNERFAKASEQLGSDKAAVRLSGVYAMAGLADDWPAGRQTCVDVLCAYIRMPYATPLDDDHPDGEDDRAAWVKQQHWARGERQVRHTVIRVIAEHLRERARVSWRGHDFDFTEAVFDGGELHRVVFAAGRVSFRGARFVAGRTTFVGSRFDGANVDFTGATVSGGKVAMNDAVFAAGRVAFPTADFSGGVLHFGKAVFDGAEVIFNGATFGAGEVNFDGAEFRSGVVRFERAVFATPLDLGAATVTGTEFHGLPAAPKK</sequence>
<keyword evidence="1" id="KW-0472">Membrane</keyword>
<evidence type="ECO:0000313" key="3">
    <source>
        <dbReference type="Proteomes" id="UP000622552"/>
    </source>
</evidence>
<keyword evidence="3" id="KW-1185">Reference proteome</keyword>
<dbReference type="Proteomes" id="UP000622552">
    <property type="component" value="Unassembled WGS sequence"/>
</dbReference>
<feature type="transmembrane region" description="Helical" evidence="1">
    <location>
        <begin position="16"/>
        <end position="39"/>
    </location>
</feature>
<evidence type="ECO:0000313" key="2">
    <source>
        <dbReference type="EMBL" id="MBG6140204.1"/>
    </source>
</evidence>
<gene>
    <name evidence="2" type="ORF">IW245_006398</name>
</gene>
<dbReference type="EMBL" id="JADOUF010000001">
    <property type="protein sequence ID" value="MBG6140204.1"/>
    <property type="molecule type" value="Genomic_DNA"/>
</dbReference>
<dbReference type="AlphaFoldDB" id="A0A8J7GWM4"/>
<keyword evidence="1" id="KW-1133">Transmembrane helix</keyword>
<organism evidence="2 3">
    <name type="scientific">Longispora fulva</name>
    <dbReference type="NCBI Taxonomy" id="619741"/>
    <lineage>
        <taxon>Bacteria</taxon>
        <taxon>Bacillati</taxon>
        <taxon>Actinomycetota</taxon>
        <taxon>Actinomycetes</taxon>
        <taxon>Micromonosporales</taxon>
        <taxon>Micromonosporaceae</taxon>
        <taxon>Longispora</taxon>
    </lineage>
</organism>
<dbReference type="Gene3D" id="2.160.20.80">
    <property type="entry name" value="E3 ubiquitin-protein ligase SopA"/>
    <property type="match status" value="1"/>
</dbReference>
<comment type="caution">
    <text evidence="2">The sequence shown here is derived from an EMBL/GenBank/DDBJ whole genome shotgun (WGS) entry which is preliminary data.</text>
</comment>
<protein>
    <recommendedName>
        <fullName evidence="4">Pentapeptide repeat protein</fullName>
    </recommendedName>
</protein>
<evidence type="ECO:0008006" key="4">
    <source>
        <dbReference type="Google" id="ProtNLM"/>
    </source>
</evidence>
<dbReference type="RefSeq" id="WP_197006775.1">
    <property type="nucleotide sequence ID" value="NZ_BONS01000006.1"/>
</dbReference>
<evidence type="ECO:0000256" key="1">
    <source>
        <dbReference type="SAM" id="Phobius"/>
    </source>
</evidence>
<proteinExistence type="predicted"/>
<accession>A0A8J7GWM4</accession>